<evidence type="ECO:0000313" key="2">
    <source>
        <dbReference type="EMBL" id="MDQ0227514.1"/>
    </source>
</evidence>
<keyword evidence="3" id="KW-1185">Reference proteome</keyword>
<protein>
    <recommendedName>
        <fullName evidence="4">DUF4129 domain-containing protein</fullName>
    </recommendedName>
</protein>
<reference evidence="2 3" key="1">
    <citation type="submission" date="2023-07" db="EMBL/GenBank/DDBJ databases">
        <title>Genomic Encyclopedia of Type Strains, Phase IV (KMG-IV): sequencing the most valuable type-strain genomes for metagenomic binning, comparative biology and taxonomic classification.</title>
        <authorList>
            <person name="Goeker M."/>
        </authorList>
    </citation>
    <scope>NUCLEOTIDE SEQUENCE [LARGE SCALE GENOMIC DNA]</scope>
    <source>
        <strain evidence="2 3">DSM 17723</strain>
    </source>
</reference>
<feature type="transmembrane region" description="Helical" evidence="1">
    <location>
        <begin position="88"/>
        <end position="104"/>
    </location>
</feature>
<dbReference type="RefSeq" id="WP_174881246.1">
    <property type="nucleotide sequence ID" value="NZ_CADEPK010000332.1"/>
</dbReference>
<name>A0ABT9Z5I2_9BACI</name>
<feature type="transmembrane region" description="Helical" evidence="1">
    <location>
        <begin position="38"/>
        <end position="55"/>
    </location>
</feature>
<gene>
    <name evidence="2" type="ORF">J2S02_003859</name>
</gene>
<comment type="caution">
    <text evidence="2">The sequence shown here is derived from an EMBL/GenBank/DDBJ whole genome shotgun (WGS) entry which is preliminary data.</text>
</comment>
<feature type="transmembrane region" description="Helical" evidence="1">
    <location>
        <begin position="214"/>
        <end position="233"/>
    </location>
</feature>
<organism evidence="2 3">
    <name type="scientific">Metabacillus niabensis</name>
    <dbReference type="NCBI Taxonomy" id="324854"/>
    <lineage>
        <taxon>Bacteria</taxon>
        <taxon>Bacillati</taxon>
        <taxon>Bacillota</taxon>
        <taxon>Bacilli</taxon>
        <taxon>Bacillales</taxon>
        <taxon>Bacillaceae</taxon>
        <taxon>Metabacillus</taxon>
    </lineage>
</organism>
<accession>A0ABT9Z5I2</accession>
<dbReference type="Proteomes" id="UP001232245">
    <property type="component" value="Unassembled WGS sequence"/>
</dbReference>
<keyword evidence="1" id="KW-0472">Membrane</keyword>
<evidence type="ECO:0000313" key="3">
    <source>
        <dbReference type="Proteomes" id="UP001232245"/>
    </source>
</evidence>
<feature type="transmembrane region" description="Helical" evidence="1">
    <location>
        <begin position="116"/>
        <end position="137"/>
    </location>
</feature>
<feature type="transmembrane region" description="Helical" evidence="1">
    <location>
        <begin position="269"/>
        <end position="290"/>
    </location>
</feature>
<feature type="transmembrane region" description="Helical" evidence="1">
    <location>
        <begin position="67"/>
        <end position="82"/>
    </location>
</feature>
<dbReference type="EMBL" id="JAUSTZ010000009">
    <property type="protein sequence ID" value="MDQ0227514.1"/>
    <property type="molecule type" value="Genomic_DNA"/>
</dbReference>
<proteinExistence type="predicted"/>
<evidence type="ECO:0008006" key="4">
    <source>
        <dbReference type="Google" id="ProtNLM"/>
    </source>
</evidence>
<keyword evidence="1" id="KW-0812">Transmembrane</keyword>
<sequence>MKNNPYGILQKGSYAVIEFILVFPVLVLMGIYTVTDYFLFWLASLPTFFSIGYLFSMQFNNKIKTRFIYMVLMIMISVLTSLLFSDHFITTIIISLVYILVLYRSKAYYDKSSEDLLTNFTLWVIGLPVYFFAYFIYRYFEALNPFQNIITWSGVLFIIITLFLSNRGTLKASTLAKSKKTKVSKTIKRKNYVYIIIMFGIILLVTNFGIVKSLFYKTISLFISGILSFLSLFNHESEPIQKRPQANEQPFPVLEAGEPSTLAVILEKLMYIAFYIIVTLLISALIIYGGRRIGHIIRTIYKWLMKQISKFLNLSEPFPPEFLEYIDEKESLLDLNKLQSKVKEKVKGLFRNRFYQQPKWEELSDHERVRYAYKQLVKNQILQGYQFQPSNTSTETLNDIIMRVESKRPELNTLIKSYSKARYGNKPLSSDEVEIVKALFNSHL</sequence>
<feature type="transmembrane region" description="Helical" evidence="1">
    <location>
        <begin position="149"/>
        <end position="170"/>
    </location>
</feature>
<evidence type="ECO:0000256" key="1">
    <source>
        <dbReference type="SAM" id="Phobius"/>
    </source>
</evidence>
<feature type="transmembrane region" description="Helical" evidence="1">
    <location>
        <begin position="12"/>
        <end position="32"/>
    </location>
</feature>
<keyword evidence="1" id="KW-1133">Transmembrane helix</keyword>
<feature type="transmembrane region" description="Helical" evidence="1">
    <location>
        <begin position="191"/>
        <end position="208"/>
    </location>
</feature>